<dbReference type="InterPro" id="IPR008928">
    <property type="entry name" value="6-hairpin_glycosidase_sf"/>
</dbReference>
<protein>
    <recommendedName>
        <fullName evidence="2">Spermatogenesis-associated protein 20-like TRX domain-containing protein</fullName>
    </recommendedName>
</protein>
<dbReference type="SUPFAM" id="SSF48208">
    <property type="entry name" value="Six-hairpin glycosidases"/>
    <property type="match status" value="1"/>
</dbReference>
<dbReference type="AlphaFoldDB" id="A0A176VST0"/>
<name>A0A176VST0_MARPO</name>
<feature type="domain" description="Spermatogenesis-associated protein 20-like TRX" evidence="2">
    <location>
        <begin position="153"/>
        <end position="328"/>
    </location>
</feature>
<gene>
    <name evidence="3" type="ORF">AXG93_369s1010</name>
</gene>
<keyword evidence="4" id="KW-1185">Reference proteome</keyword>
<dbReference type="Pfam" id="PF03190">
    <property type="entry name" value="Thioredox_DsbH"/>
    <property type="match status" value="1"/>
</dbReference>
<comment type="caution">
    <text evidence="3">The sequence shown here is derived from an EMBL/GenBank/DDBJ whole genome shotgun (WGS) entry which is preliminary data.</text>
</comment>
<dbReference type="InterPro" id="IPR012341">
    <property type="entry name" value="6hp_glycosidase-like_sf"/>
</dbReference>
<feature type="compositionally biased region" description="Polar residues" evidence="1">
    <location>
        <begin position="114"/>
        <end position="137"/>
    </location>
</feature>
<dbReference type="EMBL" id="LVLJ01002763">
    <property type="protein sequence ID" value="OAE23807.1"/>
    <property type="molecule type" value="Genomic_DNA"/>
</dbReference>
<evidence type="ECO:0000259" key="2">
    <source>
        <dbReference type="Pfam" id="PF03190"/>
    </source>
</evidence>
<evidence type="ECO:0000256" key="1">
    <source>
        <dbReference type="SAM" id="MobiDB-lite"/>
    </source>
</evidence>
<dbReference type="GO" id="GO:0009507">
    <property type="term" value="C:chloroplast"/>
    <property type="evidence" value="ECO:0007669"/>
    <property type="project" value="TreeGrafter"/>
</dbReference>
<accession>A0A176VST0</accession>
<dbReference type="InterPro" id="IPR004879">
    <property type="entry name" value="Ssp411-like_TRX"/>
</dbReference>
<sequence>MPAERWPGNRSHVDALTPCAKSNIIQFEFDRRGSFSGARRAQRIKFDSTSSIHTSEAFHVGHAMFCNIARCDSVRVKFVLRAFHTRDRFSHSLGKNALPIRTPLEAAAGGLRSSGLSDPSFRQQSPNRSTVRAQSNMRGDDGTADGGVVHKFTNRLSKEQSPYLLQHARNPVDWFPWGQEAFSKALAEDKPIFLSGCSNFSSPVAASSVQKSVVKRLCHVMEVESFENEQVANLMNEWFVNIKVDREERPDVDKVYMTYVQATQGGGGWPMSVFLTPDLKPIVGGTYFAPEDKYGRPGFKTVLKRVKEVWATKKDALREAGDQVVQQLAEATSASSTSQDLPEGIAQQAVQLCANQLTKGFDSKLGGFGLPPKFPRPVEIAVMLQRYKRLDQSGKETAANKALDMALSSLRCMARGGVHDHVGGGFHRYSVDEYWHVPHFEKMLYDQGQLVNVYLDAFVIWKETQYALVARDILDYLRREMTHADGGIFSAEDADSAEFEGAARKKEGAFYVWTNQEIEEVLGEERAAVFATHYYVKPDGNCDLSRMSDPHNEFVGKNVLIERKSFAETAAKVGHSVEDLAEIIGQCREELYAFRQRRPSPQLDDKVIVAWNGLAISAFSRASRILGLEPQGLQYHFPVTGCNPKEYLHAAEKAAAFIRAKLYDEKAKRLCRSYRQRPSVAPGFLDDYSFLINGLLDLYEAGGDTQWLSWALELQTAQDDQFLDKVGGGYYSTAEGDSSILFRVKEDYDGAEPSGNSVAALNLLRLSSLLSGDMSEQFHRTAEHLMSVFEAKVREVAMAIPLMCCAFDSFAGPSKRQIVIAGVKHAPDTDALVTAAHSAYDPDKIILQIDETDAVDQEFWKVHNPMALAMARRSREGKALAYVCQNFTCLAPVSDPQSLEQLLRSPPAAAKVTNFKPGSTVK</sequence>
<organism evidence="3 4">
    <name type="scientific">Marchantia polymorpha subsp. ruderalis</name>
    <dbReference type="NCBI Taxonomy" id="1480154"/>
    <lineage>
        <taxon>Eukaryota</taxon>
        <taxon>Viridiplantae</taxon>
        <taxon>Streptophyta</taxon>
        <taxon>Embryophyta</taxon>
        <taxon>Marchantiophyta</taxon>
        <taxon>Marchantiopsida</taxon>
        <taxon>Marchantiidae</taxon>
        <taxon>Marchantiales</taxon>
        <taxon>Marchantiaceae</taxon>
        <taxon>Marchantia</taxon>
    </lineage>
</organism>
<dbReference type="GO" id="GO:0005975">
    <property type="term" value="P:carbohydrate metabolic process"/>
    <property type="evidence" value="ECO:0007669"/>
    <property type="project" value="InterPro"/>
</dbReference>
<dbReference type="InterPro" id="IPR036249">
    <property type="entry name" value="Thioredoxin-like_sf"/>
</dbReference>
<proteinExistence type="predicted"/>
<dbReference type="InterPro" id="IPR024705">
    <property type="entry name" value="Ssp411"/>
</dbReference>
<evidence type="ECO:0000313" key="4">
    <source>
        <dbReference type="Proteomes" id="UP000077202"/>
    </source>
</evidence>
<reference evidence="3" key="1">
    <citation type="submission" date="2016-03" db="EMBL/GenBank/DDBJ databases">
        <title>Mechanisms controlling the formation of the plant cell surface in tip-growing cells are functionally conserved among land plants.</title>
        <authorList>
            <person name="Honkanen S."/>
            <person name="Jones V.A."/>
            <person name="Morieri G."/>
            <person name="Champion C."/>
            <person name="Hetherington A.J."/>
            <person name="Kelly S."/>
            <person name="Saint-Marcoux D."/>
            <person name="Proust H."/>
            <person name="Prescott H."/>
            <person name="Dolan L."/>
        </authorList>
    </citation>
    <scope>NUCLEOTIDE SEQUENCE [LARGE SCALE GENOMIC DNA]</scope>
    <source>
        <tissue evidence="3">Whole gametophyte</tissue>
    </source>
</reference>
<dbReference type="Gene3D" id="1.50.10.10">
    <property type="match status" value="1"/>
</dbReference>
<dbReference type="PANTHER" id="PTHR42899">
    <property type="entry name" value="SPERMATOGENESIS-ASSOCIATED PROTEIN 20"/>
    <property type="match status" value="1"/>
</dbReference>
<dbReference type="PANTHER" id="PTHR42899:SF1">
    <property type="entry name" value="SPERMATOGENESIS-ASSOCIATED PROTEIN 20"/>
    <property type="match status" value="1"/>
</dbReference>
<evidence type="ECO:0000313" key="3">
    <source>
        <dbReference type="EMBL" id="OAE23807.1"/>
    </source>
</evidence>
<dbReference type="Gene3D" id="3.40.30.10">
    <property type="entry name" value="Glutaredoxin"/>
    <property type="match status" value="1"/>
</dbReference>
<feature type="region of interest" description="Disordered" evidence="1">
    <location>
        <begin position="109"/>
        <end position="148"/>
    </location>
</feature>
<dbReference type="Proteomes" id="UP000077202">
    <property type="component" value="Unassembled WGS sequence"/>
</dbReference>
<dbReference type="CDD" id="cd02955">
    <property type="entry name" value="SSP411"/>
    <property type="match status" value="1"/>
</dbReference>
<dbReference type="SUPFAM" id="SSF52833">
    <property type="entry name" value="Thioredoxin-like"/>
    <property type="match status" value="1"/>
</dbReference>